<evidence type="ECO:0000256" key="5">
    <source>
        <dbReference type="ARBA" id="ARBA00022989"/>
    </source>
</evidence>
<dbReference type="Proteomes" id="UP000323000">
    <property type="component" value="Chromosome 12"/>
</dbReference>
<dbReference type="PANTHER" id="PTHR31485:SF36">
    <property type="entry name" value="HYDROXYPROLINE O-ARABINOSYLTRANSFERASE 3"/>
    <property type="match status" value="1"/>
</dbReference>
<keyword evidence="10" id="KW-1185">Reference proteome</keyword>
<evidence type="ECO:0000256" key="2">
    <source>
        <dbReference type="ARBA" id="ARBA00022676"/>
    </source>
</evidence>
<name>A0A5C7GXB0_9ROSI</name>
<evidence type="ECO:0000259" key="8">
    <source>
        <dbReference type="Pfam" id="PF23452"/>
    </source>
</evidence>
<feature type="region of interest" description="Disordered" evidence="7">
    <location>
        <begin position="50"/>
        <end position="70"/>
    </location>
</feature>
<reference evidence="10" key="1">
    <citation type="journal article" date="2019" name="Gigascience">
        <title>De novo genome assembly of the endangered Acer yangbiense, a plant species with extremely small populations endemic to Yunnan Province, China.</title>
        <authorList>
            <person name="Yang J."/>
            <person name="Wariss H.M."/>
            <person name="Tao L."/>
            <person name="Zhang R."/>
            <person name="Yun Q."/>
            <person name="Hollingsworth P."/>
            <person name="Dao Z."/>
            <person name="Luo G."/>
            <person name="Guo H."/>
            <person name="Ma Y."/>
            <person name="Sun W."/>
        </authorList>
    </citation>
    <scope>NUCLEOTIDE SEQUENCE [LARGE SCALE GENOMIC DNA]</scope>
    <source>
        <strain evidence="10">cv. Malutang</strain>
    </source>
</reference>
<accession>A0A5C7GXB0</accession>
<comment type="caution">
    <text evidence="9">The sequence shown here is derived from an EMBL/GenBank/DDBJ whole genome shotgun (WGS) entry which is preliminary data.</text>
</comment>
<keyword evidence="5" id="KW-1133">Transmembrane helix</keyword>
<keyword evidence="3" id="KW-0808">Transferase</keyword>
<evidence type="ECO:0000256" key="7">
    <source>
        <dbReference type="SAM" id="MobiDB-lite"/>
    </source>
</evidence>
<dbReference type="InterPro" id="IPR056508">
    <property type="entry name" value="HPAT-like"/>
</dbReference>
<evidence type="ECO:0000256" key="3">
    <source>
        <dbReference type="ARBA" id="ARBA00022679"/>
    </source>
</evidence>
<keyword evidence="6" id="KW-0472">Membrane</keyword>
<evidence type="ECO:0000313" key="10">
    <source>
        <dbReference type="Proteomes" id="UP000323000"/>
    </source>
</evidence>
<evidence type="ECO:0000256" key="4">
    <source>
        <dbReference type="ARBA" id="ARBA00022692"/>
    </source>
</evidence>
<feature type="compositionally biased region" description="Basic and acidic residues" evidence="7">
    <location>
        <begin position="58"/>
        <end position="70"/>
    </location>
</feature>
<feature type="compositionally biased region" description="Acidic residues" evidence="7">
    <location>
        <begin position="96"/>
        <end position="106"/>
    </location>
</feature>
<feature type="domain" description="Hydroxyproline O-arabinosyltransferase-like" evidence="8">
    <location>
        <begin position="467"/>
        <end position="534"/>
    </location>
</feature>
<dbReference type="GO" id="GO:0016020">
    <property type="term" value="C:membrane"/>
    <property type="evidence" value="ECO:0007669"/>
    <property type="project" value="UniProtKB-SubCell"/>
</dbReference>
<feature type="region of interest" description="Disordered" evidence="7">
    <location>
        <begin position="82"/>
        <end position="106"/>
    </location>
</feature>
<dbReference type="GO" id="GO:0016757">
    <property type="term" value="F:glycosyltransferase activity"/>
    <property type="evidence" value="ECO:0007669"/>
    <property type="project" value="UniProtKB-KW"/>
</dbReference>
<feature type="compositionally biased region" description="Basic and acidic residues" evidence="7">
    <location>
        <begin position="82"/>
        <end position="95"/>
    </location>
</feature>
<keyword evidence="4" id="KW-0812">Transmembrane</keyword>
<gene>
    <name evidence="9" type="ORF">EZV62_024990</name>
</gene>
<dbReference type="InterPro" id="IPR044845">
    <property type="entry name" value="HPAT/SRGT1-like"/>
</dbReference>
<organism evidence="9 10">
    <name type="scientific">Acer yangbiense</name>
    <dbReference type="NCBI Taxonomy" id="1000413"/>
    <lineage>
        <taxon>Eukaryota</taxon>
        <taxon>Viridiplantae</taxon>
        <taxon>Streptophyta</taxon>
        <taxon>Embryophyta</taxon>
        <taxon>Tracheophyta</taxon>
        <taxon>Spermatophyta</taxon>
        <taxon>Magnoliopsida</taxon>
        <taxon>eudicotyledons</taxon>
        <taxon>Gunneridae</taxon>
        <taxon>Pentapetalae</taxon>
        <taxon>rosids</taxon>
        <taxon>malvids</taxon>
        <taxon>Sapindales</taxon>
        <taxon>Sapindaceae</taxon>
        <taxon>Hippocastanoideae</taxon>
        <taxon>Acereae</taxon>
        <taxon>Acer</taxon>
    </lineage>
</organism>
<dbReference type="OrthoDB" id="1937322at2759"/>
<proteinExistence type="predicted"/>
<dbReference type="PANTHER" id="PTHR31485">
    <property type="entry name" value="PEPTIDYL SERINE ALPHA-GALACTOSYLTRANSFERASE"/>
    <property type="match status" value="1"/>
</dbReference>
<evidence type="ECO:0000256" key="1">
    <source>
        <dbReference type="ARBA" id="ARBA00004167"/>
    </source>
</evidence>
<dbReference type="Pfam" id="PF23452">
    <property type="entry name" value="HPAT"/>
    <property type="match status" value="1"/>
</dbReference>
<dbReference type="AlphaFoldDB" id="A0A5C7GXB0"/>
<dbReference type="EMBL" id="VAHF01000012">
    <property type="protein sequence ID" value="TXG49115.1"/>
    <property type="molecule type" value="Genomic_DNA"/>
</dbReference>
<protein>
    <recommendedName>
        <fullName evidence="8">Hydroxyproline O-arabinosyltransferase-like domain-containing protein</fullName>
    </recommendedName>
</protein>
<evidence type="ECO:0000256" key="6">
    <source>
        <dbReference type="ARBA" id="ARBA00023136"/>
    </source>
</evidence>
<comment type="subcellular location">
    <subcellularLocation>
        <location evidence="1">Membrane</location>
        <topology evidence="1">Single-pass membrane protein</topology>
    </subcellularLocation>
</comment>
<sequence>MGKRSHDEEQPQYGPHDDLNNYFTFRVHHGGEFDVSIGDGLATGVGDVPTKAFVDGPNEDRNRTSRVNEKCDEALIGESADKVGERRNKGKHIAEEDIADDNEENDQLWDSDYDQEEEDIAAETCVDPTRDWDSLRILEFRREECGSGSDIDCASDDFRSLDGIDCEEDEGTKPRKFIKTKYHEFDPGRDIGNPIFRIGMVFASADNFRKAIRAHVVKHRFVNSKMIAEKYEGQWRENLEWNYAGMSQQLRTDTNVDASIWQYYHAMTISAAKSTTEQRFAQCMERMRSESVAAYEWLTDKDPHHWSRAYFKDTAVCDMLCNNMCEAFNKAILQARDKLVITHMEMIRNYLMKRLVKKRAELEKWTHDIGPNVFRIVEKLKMESSICQTEYNGNLKYQKDGTSFTDTSGSGCSWVCLCDIYNLITVIVHNRSVRNWMTEDSNGRIFFDPVIEMPENVRIQKTGKLPFHVALTATDAPYSKWQCRIMYYWYKKQKEQPGSEMGGFTRILHSGNPDNLMDEIPTVVVDPLPAGLDRVSFSLTVLF</sequence>
<keyword evidence="2" id="KW-0328">Glycosyltransferase</keyword>
<evidence type="ECO:0000313" key="9">
    <source>
        <dbReference type="EMBL" id="TXG49115.1"/>
    </source>
</evidence>